<name>A0A645FE52_9ZZZZ</name>
<sequence length="172" mass="18362">MSIHCSSSPQGTTNTPILAKSSIRLLTVANWSPVKYEMPTCFTTSHLDVVAFSVFSSRLRDERASVWVEAIHALTPSSSLFKNCSSGIWSTHLLTSARCFSSSTEISVLVNALTILSKGPVALRMSMSTMTATGAPALFSSSTGVSAAPFPFVWMKSRSSPPLPPSVRCATN</sequence>
<comment type="caution">
    <text evidence="1">The sequence shown here is derived from an EMBL/GenBank/DDBJ whole genome shotgun (WGS) entry which is preliminary data.</text>
</comment>
<organism evidence="1">
    <name type="scientific">bioreactor metagenome</name>
    <dbReference type="NCBI Taxonomy" id="1076179"/>
    <lineage>
        <taxon>unclassified sequences</taxon>
        <taxon>metagenomes</taxon>
        <taxon>ecological metagenomes</taxon>
    </lineage>
</organism>
<dbReference type="AlphaFoldDB" id="A0A645FE52"/>
<accession>A0A645FE52</accession>
<gene>
    <name evidence="1" type="ORF">SDC9_159980</name>
</gene>
<dbReference type="EMBL" id="VSSQ01059053">
    <property type="protein sequence ID" value="MPN12661.1"/>
    <property type="molecule type" value="Genomic_DNA"/>
</dbReference>
<reference evidence="1" key="1">
    <citation type="submission" date="2019-08" db="EMBL/GenBank/DDBJ databases">
        <authorList>
            <person name="Kucharzyk K."/>
            <person name="Murdoch R.W."/>
            <person name="Higgins S."/>
            <person name="Loffler F."/>
        </authorList>
    </citation>
    <scope>NUCLEOTIDE SEQUENCE</scope>
</reference>
<proteinExistence type="predicted"/>
<evidence type="ECO:0000313" key="1">
    <source>
        <dbReference type="EMBL" id="MPN12661.1"/>
    </source>
</evidence>
<protein>
    <submittedName>
        <fullName evidence="1">Uncharacterized protein</fullName>
    </submittedName>
</protein>